<dbReference type="AlphaFoldDB" id="A0A830HBN2"/>
<gene>
    <name evidence="3" type="ORF">PPROV_000152400</name>
</gene>
<feature type="compositionally biased region" description="Acidic residues" evidence="1">
    <location>
        <begin position="1"/>
        <end position="10"/>
    </location>
</feature>
<evidence type="ECO:0000256" key="1">
    <source>
        <dbReference type="SAM" id="MobiDB-lite"/>
    </source>
</evidence>
<reference evidence="3" key="1">
    <citation type="submission" date="2020-10" db="EMBL/GenBank/DDBJ databases">
        <title>Unveiling of a novel bifunctional photoreceptor, Dualchrome1, isolated from a cosmopolitan green alga.</title>
        <authorList>
            <person name="Suzuki S."/>
            <person name="Kawachi M."/>
        </authorList>
    </citation>
    <scope>NUCLEOTIDE SEQUENCE</scope>
    <source>
        <strain evidence="3">NIES 2893</strain>
    </source>
</reference>
<dbReference type="EMBL" id="BNJQ01000004">
    <property type="protein sequence ID" value="GHP02769.1"/>
    <property type="molecule type" value="Genomic_DNA"/>
</dbReference>
<feature type="transmembrane region" description="Helical" evidence="2">
    <location>
        <begin position="56"/>
        <end position="75"/>
    </location>
</feature>
<evidence type="ECO:0000256" key="2">
    <source>
        <dbReference type="SAM" id="Phobius"/>
    </source>
</evidence>
<dbReference type="Proteomes" id="UP000660262">
    <property type="component" value="Unassembled WGS sequence"/>
</dbReference>
<organism evidence="3 4">
    <name type="scientific">Pycnococcus provasolii</name>
    <dbReference type="NCBI Taxonomy" id="41880"/>
    <lineage>
        <taxon>Eukaryota</taxon>
        <taxon>Viridiplantae</taxon>
        <taxon>Chlorophyta</taxon>
        <taxon>Pseudoscourfieldiophyceae</taxon>
        <taxon>Pseudoscourfieldiales</taxon>
        <taxon>Pycnococcaceae</taxon>
        <taxon>Pycnococcus</taxon>
    </lineage>
</organism>
<evidence type="ECO:0000313" key="3">
    <source>
        <dbReference type="EMBL" id="GHP02769.1"/>
    </source>
</evidence>
<keyword evidence="2" id="KW-0472">Membrane</keyword>
<accession>A0A830HBN2</accession>
<feature type="transmembrane region" description="Helical" evidence="2">
    <location>
        <begin position="96"/>
        <end position="115"/>
    </location>
</feature>
<keyword evidence="4" id="KW-1185">Reference proteome</keyword>
<keyword evidence="2" id="KW-1133">Transmembrane helix</keyword>
<keyword evidence="2" id="KW-0812">Transmembrane</keyword>
<sequence length="323" mass="34436">MEPEEEDLFEEDVKPDLASPSAASARQRRPWGPKWDGTQSVGVEQAAVATAAVRWFVVWLALTVVLTYVFEKVLGRGARKASSPWLTVRSLHKARLAAAVAFTASAVYALTTSVVPSDGSRTTTNALSTLHATCADAWSSRYASPRAQGPPPSALHAYGLDESAAAALSLWLGYLQAELTVAFVLDEGVTAFQNMRDFATLLTLCFTTLTGRAGALAIYTCICRALLRPLEDGARHAHFAFRLSTGAANALQKIAHVAVGIRGSIFVALLVQWMIAYTTGRAGKPAPNTAPKSEASHIPELSLAVLTVSDLVQTAVDMLSLKL</sequence>
<name>A0A830HBN2_9CHLO</name>
<comment type="caution">
    <text evidence="3">The sequence shown here is derived from an EMBL/GenBank/DDBJ whole genome shotgun (WGS) entry which is preliminary data.</text>
</comment>
<feature type="region of interest" description="Disordered" evidence="1">
    <location>
        <begin position="1"/>
        <end position="34"/>
    </location>
</feature>
<evidence type="ECO:0000313" key="4">
    <source>
        <dbReference type="Proteomes" id="UP000660262"/>
    </source>
</evidence>
<proteinExistence type="predicted"/>
<protein>
    <submittedName>
        <fullName evidence="3">Uncharacterized protein</fullName>
    </submittedName>
</protein>